<protein>
    <recommendedName>
        <fullName evidence="1">Glycosyltransferase 61 catalytic domain-containing protein</fullName>
    </recommendedName>
</protein>
<sequence>MSQFRSLDPFPAEHIRNSLVFRDGLPSYEFFPEAIITPLVKRGAWGVFDAQGKPIESTIDYWFKKHMPFQKAELSCSLEEVEDNAQSGFIYGGKIYPDPERSYGHVILESLCHLWPIVRHGLNGRRIVFQSEFSDTAQWYNIPYIFEIMNALGITEKDIYECRKPERLRDIWIPGPCVQLNYAVTLEAAKPLYRKIGEFLIESDASKIDRPVYLSRSKVAKPSNGIIGESELEAALHTLGFDIVHPQELSFREQVSIFRRYKSVCGFIGSAFHTSVFAQNSSRMIAINHLEGDFFHNYFLTDAIGENKTEIYKVSADILRASEKKVLDSIFSDYLIFDPKALSEELANLVFL</sequence>
<dbReference type="AlphaFoldDB" id="A0A2S9QGU3"/>
<dbReference type="GO" id="GO:0016757">
    <property type="term" value="F:glycosyltransferase activity"/>
    <property type="evidence" value="ECO:0007669"/>
    <property type="project" value="InterPro"/>
</dbReference>
<evidence type="ECO:0000313" key="3">
    <source>
        <dbReference type="Proteomes" id="UP000237682"/>
    </source>
</evidence>
<name>A0A2S9QGU3_9HYPH</name>
<evidence type="ECO:0000313" key="2">
    <source>
        <dbReference type="EMBL" id="PRH88569.1"/>
    </source>
</evidence>
<dbReference type="EMBL" id="PUEJ01000002">
    <property type="protein sequence ID" value="PRH88569.1"/>
    <property type="molecule type" value="Genomic_DNA"/>
</dbReference>
<dbReference type="Proteomes" id="UP000237682">
    <property type="component" value="Unassembled WGS sequence"/>
</dbReference>
<proteinExistence type="predicted"/>
<keyword evidence="3" id="KW-1185">Reference proteome</keyword>
<organism evidence="2 3">
    <name type="scientific">Labrys okinawensis</name>
    <dbReference type="NCBI Taxonomy" id="346911"/>
    <lineage>
        <taxon>Bacteria</taxon>
        <taxon>Pseudomonadati</taxon>
        <taxon>Pseudomonadota</taxon>
        <taxon>Alphaproteobacteria</taxon>
        <taxon>Hyphomicrobiales</taxon>
        <taxon>Xanthobacteraceae</taxon>
        <taxon>Labrys</taxon>
    </lineage>
</organism>
<evidence type="ECO:0000259" key="1">
    <source>
        <dbReference type="Pfam" id="PF04577"/>
    </source>
</evidence>
<dbReference type="InterPro" id="IPR049625">
    <property type="entry name" value="Glyco_transf_61_cat"/>
</dbReference>
<dbReference type="Pfam" id="PF04577">
    <property type="entry name" value="Glyco_transf_61"/>
    <property type="match status" value="1"/>
</dbReference>
<dbReference type="OrthoDB" id="7843421at2"/>
<feature type="domain" description="Glycosyltransferase 61 catalytic" evidence="1">
    <location>
        <begin position="103"/>
        <end position="285"/>
    </location>
</feature>
<dbReference type="RefSeq" id="WP_105860920.1">
    <property type="nucleotide sequence ID" value="NZ_PUEJ01000002.1"/>
</dbReference>
<comment type="caution">
    <text evidence="2">The sequence shown here is derived from an EMBL/GenBank/DDBJ whole genome shotgun (WGS) entry which is preliminary data.</text>
</comment>
<reference evidence="2 3" key="1">
    <citation type="submission" date="2018-02" db="EMBL/GenBank/DDBJ databases">
        <title>Whole genome sequencing of endophytic bacterium.</title>
        <authorList>
            <person name="Eedara R."/>
            <person name="Podile A.R."/>
        </authorList>
    </citation>
    <scope>NUCLEOTIDE SEQUENCE [LARGE SCALE GENOMIC DNA]</scope>
    <source>
        <strain evidence="2 3">RP1T</strain>
    </source>
</reference>
<accession>A0A2S9QGU3</accession>
<gene>
    <name evidence="2" type="ORF">C5L14_04855</name>
</gene>